<gene>
    <name evidence="3" type="ORF">GIB67_011211</name>
</gene>
<feature type="coiled-coil region" evidence="2">
    <location>
        <begin position="96"/>
        <end position="123"/>
    </location>
</feature>
<keyword evidence="1 2" id="KW-0175">Coiled coil</keyword>
<dbReference type="GO" id="GO:0007131">
    <property type="term" value="P:reciprocal meiotic recombination"/>
    <property type="evidence" value="ECO:0007669"/>
    <property type="project" value="TreeGrafter"/>
</dbReference>
<dbReference type="EMBL" id="JACGCM010001789">
    <property type="protein sequence ID" value="KAF6149602.1"/>
    <property type="molecule type" value="Genomic_DNA"/>
</dbReference>
<reference evidence="3 4" key="1">
    <citation type="journal article" date="2020" name="IScience">
        <title>Genome Sequencing of the Endangered Kingdonia uniflora (Circaeasteraceae, Ranunculales) Reveals Potential Mechanisms of Evolutionary Specialization.</title>
        <authorList>
            <person name="Sun Y."/>
            <person name="Deng T."/>
            <person name="Zhang A."/>
            <person name="Moore M.J."/>
            <person name="Landis J.B."/>
            <person name="Lin N."/>
            <person name="Zhang H."/>
            <person name="Zhang X."/>
            <person name="Huang J."/>
            <person name="Zhang X."/>
            <person name="Sun H."/>
            <person name="Wang H."/>
        </authorList>
    </citation>
    <scope>NUCLEOTIDE SEQUENCE [LARGE SCALE GENOMIC DNA]</scope>
    <source>
        <strain evidence="3">TB1705</strain>
        <tissue evidence="3">Leaf</tissue>
    </source>
</reference>
<protein>
    <submittedName>
        <fullName evidence="3">Uncharacterized protein</fullName>
    </submittedName>
</protein>
<evidence type="ECO:0000256" key="1">
    <source>
        <dbReference type="ARBA" id="ARBA00023054"/>
    </source>
</evidence>
<evidence type="ECO:0000256" key="2">
    <source>
        <dbReference type="SAM" id="Coils"/>
    </source>
</evidence>
<dbReference type="PANTHER" id="PTHR23160">
    <property type="entry name" value="SYNAPTONEMAL COMPLEX PROTEIN-RELATED"/>
    <property type="match status" value="1"/>
</dbReference>
<evidence type="ECO:0000313" key="3">
    <source>
        <dbReference type="EMBL" id="KAF6149602.1"/>
    </source>
</evidence>
<feature type="non-terminal residue" evidence="3">
    <location>
        <position position="1"/>
    </location>
</feature>
<dbReference type="Proteomes" id="UP000541444">
    <property type="component" value="Unassembled WGS sequence"/>
</dbReference>
<proteinExistence type="predicted"/>
<keyword evidence="4" id="KW-1185">Reference proteome</keyword>
<sequence length="405" mass="45246">SLKAREVKEKLLSIQTELEHAESQVEDLKLVLKETNKNYKTLLGKSKHEIDLLKTTVQESSLEVENSKTTWSQKELNFMNSLNNSEEETCSLRTEVVRLIGLLKEAEQEAHASKKEGSQLQNLCKFANNTLKGRLMSIDQTNDEHKEDDDDDENKFEMFKSYMPMDLVGEFNKDGVSCSVGVSGHTEKDAPTAKRHKTVATGLIDEDLDVLRGREKEPLSQSFVEEGTRLVGSGKLFVGSLPEGEEAVHHELAQHVVNVTGGFEERVKILSEEKLQVEGDLGATHGHLKALALEKLVSEQALREQLAGEKQVSGELQDRVAELVDDKTWLKDEFCLSTEWWVATLALPLLIMRQTQDVPELPHLGLSAQQGPVPFINKMDITLDEEAQLVKEDKAASVADVQPEV</sequence>
<comment type="caution">
    <text evidence="3">The sequence shown here is derived from an EMBL/GenBank/DDBJ whole genome shotgun (WGS) entry which is preliminary data.</text>
</comment>
<name>A0A7J7M424_9MAGN</name>
<evidence type="ECO:0000313" key="4">
    <source>
        <dbReference type="Proteomes" id="UP000541444"/>
    </source>
</evidence>
<dbReference type="OrthoDB" id="6350175at2759"/>
<organism evidence="3 4">
    <name type="scientific">Kingdonia uniflora</name>
    <dbReference type="NCBI Taxonomy" id="39325"/>
    <lineage>
        <taxon>Eukaryota</taxon>
        <taxon>Viridiplantae</taxon>
        <taxon>Streptophyta</taxon>
        <taxon>Embryophyta</taxon>
        <taxon>Tracheophyta</taxon>
        <taxon>Spermatophyta</taxon>
        <taxon>Magnoliopsida</taxon>
        <taxon>Ranunculales</taxon>
        <taxon>Circaeasteraceae</taxon>
        <taxon>Kingdonia</taxon>
    </lineage>
</organism>
<dbReference type="PANTHER" id="PTHR23160:SF20">
    <property type="entry name" value="OS02G0439200 PROTEIN"/>
    <property type="match status" value="1"/>
</dbReference>
<dbReference type="AlphaFoldDB" id="A0A7J7M424"/>
<accession>A0A7J7M424</accession>
<feature type="coiled-coil region" evidence="2">
    <location>
        <begin position="4"/>
        <end position="38"/>
    </location>
</feature>